<dbReference type="Gene3D" id="2.60.40.710">
    <property type="entry name" value="Endoglucanase-like"/>
    <property type="match status" value="1"/>
</dbReference>
<accession>A0ABQ4CUH5</accession>
<protein>
    <submittedName>
        <fullName evidence="7">Endoglucanase</fullName>
    </submittedName>
</protein>
<evidence type="ECO:0000313" key="8">
    <source>
        <dbReference type="Proteomes" id="UP000604117"/>
    </source>
</evidence>
<dbReference type="InterPro" id="IPR050964">
    <property type="entry name" value="Striated_Muscle_Regulatory"/>
</dbReference>
<organism evidence="7 8">
    <name type="scientific">Asanoa siamensis</name>
    <dbReference type="NCBI Taxonomy" id="926357"/>
    <lineage>
        <taxon>Bacteria</taxon>
        <taxon>Bacillati</taxon>
        <taxon>Actinomycetota</taxon>
        <taxon>Actinomycetes</taxon>
        <taxon>Micromonosporales</taxon>
        <taxon>Micromonosporaceae</taxon>
        <taxon>Asanoa</taxon>
    </lineage>
</organism>
<evidence type="ECO:0000313" key="7">
    <source>
        <dbReference type="EMBL" id="GIF74924.1"/>
    </source>
</evidence>
<dbReference type="PANTHER" id="PTHR13817">
    <property type="entry name" value="TITIN"/>
    <property type="match status" value="1"/>
</dbReference>
<dbReference type="InterPro" id="IPR001956">
    <property type="entry name" value="CBM3"/>
</dbReference>
<feature type="chain" id="PRO_5046107907" evidence="4">
    <location>
        <begin position="28"/>
        <end position="799"/>
    </location>
</feature>
<evidence type="ECO:0000256" key="4">
    <source>
        <dbReference type="SAM" id="SignalP"/>
    </source>
</evidence>
<dbReference type="Gene3D" id="3.20.20.80">
    <property type="entry name" value="Glycosidases"/>
    <property type="match status" value="1"/>
</dbReference>
<keyword evidence="4" id="KW-0732">Signal</keyword>
<name>A0ABQ4CUH5_9ACTN</name>
<dbReference type="PANTHER" id="PTHR13817:SF73">
    <property type="entry name" value="FIBRONECTIN TYPE-III DOMAIN-CONTAINING PROTEIN"/>
    <property type="match status" value="1"/>
</dbReference>
<keyword evidence="8" id="KW-1185">Reference proteome</keyword>
<feature type="signal peptide" evidence="4">
    <location>
        <begin position="1"/>
        <end position="27"/>
    </location>
</feature>
<evidence type="ECO:0000256" key="2">
    <source>
        <dbReference type="ARBA" id="ARBA00023295"/>
    </source>
</evidence>
<keyword evidence="2" id="KW-0378">Hydrolase</keyword>
<sequence>MRPTPFLAAALLAAVPAVAPTATQAVAGPALTVDAAQDRHPISPHVYGMNFADAALAAELDLPVRRWGGNATTRYDYRYDTTNRASDWFFENIAEENDDPGALPDGSSTDEFVEQDRATGTDTILTVPLIGWAPKARDGSCGFSVAKYGPQQRTDEWRPDCGNGIRPDGTPVTGNDPRDTSAPVGAAYVTSWIGHLTEKYGTADEGGVRFYNLDNEPDIWHSTHRDVHPLGASSVELRDRAIEIGAAVKAADPGAATLGPVGWGWTSWDYSGLDQETCGRTGCWADPPDRAARDGLPFTTWYLQQLRAYEQAHGTRLLDYFDMHFYPQAGGVAFGNGNDPATNALRLRSTRALWDPTYVDESWIGTQVRLVPRMRELVAAHYPGTRTAITEYNWGALDHVNGALAQADILGIFGRERLDLATLWAPPAAADPGAYAFRMYRNYDGAGGRFGDIGVRATSADQSVLSVYAAERSSDGALTAMVVNKSGADQTAPVTFAGRGAGTAKVHRYGAADPGAIVRAPDQPVSASGTVETTFPADSITLLVLDRPAPDTTPPSAPGQPRATAIGTDSVTLTWPPATDDTGVAGYDVWAQHTDYVYRAATTTTPGVTVTGLQPASEYRFTVRARDAAGNQSPPSPGLTVVTAPRPGAPTLTARHLNLDWSPGDNQIRPGLMLDNSGAAAMPLSRVTARYWFTRDGGAPRVDAWCDWAQVGCATVTRRVVPLATPRPGADAYLEVGFGSGSLAPHSSTGQIQLRLAKADWSRFTEPDDHSYRPNAPGYATNARITVYVDGTKVAGTEP</sequence>
<dbReference type="Pfam" id="PF12891">
    <property type="entry name" value="Glyco_hydro_44"/>
    <property type="match status" value="1"/>
</dbReference>
<evidence type="ECO:0000256" key="3">
    <source>
        <dbReference type="ARBA" id="ARBA00023326"/>
    </source>
</evidence>
<evidence type="ECO:0000256" key="1">
    <source>
        <dbReference type="ARBA" id="ARBA00022737"/>
    </source>
</evidence>
<comment type="caution">
    <text evidence="7">The sequence shown here is derived from an EMBL/GenBank/DDBJ whole genome shotgun (WGS) entry which is preliminary data.</text>
</comment>
<dbReference type="InterPro" id="IPR013783">
    <property type="entry name" value="Ig-like_fold"/>
</dbReference>
<dbReference type="InterPro" id="IPR024745">
    <property type="entry name" value="GH44_cat"/>
</dbReference>
<dbReference type="PROSITE" id="PS50853">
    <property type="entry name" value="FN3"/>
    <property type="match status" value="1"/>
</dbReference>
<feature type="domain" description="CBM3" evidence="6">
    <location>
        <begin position="648"/>
        <end position="799"/>
    </location>
</feature>
<keyword evidence="3" id="KW-0119">Carbohydrate metabolism</keyword>
<dbReference type="SMART" id="SM01067">
    <property type="entry name" value="CBM_3"/>
    <property type="match status" value="1"/>
</dbReference>
<dbReference type="InterPro" id="IPR036116">
    <property type="entry name" value="FN3_sf"/>
</dbReference>
<dbReference type="InterPro" id="IPR036966">
    <property type="entry name" value="CBM3_sf"/>
</dbReference>
<dbReference type="Gene3D" id="2.60.40.10">
    <property type="entry name" value="Immunoglobulins"/>
    <property type="match status" value="1"/>
</dbReference>
<feature type="domain" description="Fibronectin type-III" evidence="5">
    <location>
        <begin position="557"/>
        <end position="646"/>
    </location>
</feature>
<keyword evidence="3" id="KW-0624">Polysaccharide degradation</keyword>
<proteinExistence type="predicted"/>
<dbReference type="EMBL" id="BONE01000036">
    <property type="protein sequence ID" value="GIF74924.1"/>
    <property type="molecule type" value="Genomic_DNA"/>
</dbReference>
<evidence type="ECO:0000259" key="5">
    <source>
        <dbReference type="PROSITE" id="PS50853"/>
    </source>
</evidence>
<dbReference type="InterPro" id="IPR013780">
    <property type="entry name" value="Glyco_hydro_b"/>
</dbReference>
<dbReference type="InterPro" id="IPR017853">
    <property type="entry name" value="GH"/>
</dbReference>
<dbReference type="Gene3D" id="2.60.40.1180">
    <property type="entry name" value="Golgi alpha-mannosidase II"/>
    <property type="match status" value="1"/>
</dbReference>
<dbReference type="CDD" id="cd00063">
    <property type="entry name" value="FN3"/>
    <property type="match status" value="1"/>
</dbReference>
<gene>
    <name evidence="7" type="ORF">Asi02nite_44420</name>
</gene>
<dbReference type="Proteomes" id="UP000604117">
    <property type="component" value="Unassembled WGS sequence"/>
</dbReference>
<dbReference type="Pfam" id="PF00041">
    <property type="entry name" value="fn3"/>
    <property type="match status" value="1"/>
</dbReference>
<reference evidence="7 8" key="1">
    <citation type="submission" date="2021-01" db="EMBL/GenBank/DDBJ databases">
        <title>Whole genome shotgun sequence of Asanoa siamensis NBRC 107932.</title>
        <authorList>
            <person name="Komaki H."/>
            <person name="Tamura T."/>
        </authorList>
    </citation>
    <scope>NUCLEOTIDE SEQUENCE [LARGE SCALE GENOMIC DNA]</scope>
    <source>
        <strain evidence="7 8">NBRC 107932</strain>
    </source>
</reference>
<keyword evidence="2" id="KW-0326">Glycosidase</keyword>
<dbReference type="PROSITE" id="PS51172">
    <property type="entry name" value="CBM3"/>
    <property type="match status" value="1"/>
</dbReference>
<dbReference type="SUPFAM" id="SSF49384">
    <property type="entry name" value="Carbohydrate-binding domain"/>
    <property type="match status" value="1"/>
</dbReference>
<dbReference type="SMART" id="SM00060">
    <property type="entry name" value="FN3"/>
    <property type="match status" value="1"/>
</dbReference>
<dbReference type="SUPFAM" id="SSF51445">
    <property type="entry name" value="(Trans)glycosidases"/>
    <property type="match status" value="1"/>
</dbReference>
<keyword evidence="1" id="KW-0677">Repeat</keyword>
<dbReference type="InterPro" id="IPR008965">
    <property type="entry name" value="CBM2/CBM3_carb-bd_dom_sf"/>
</dbReference>
<dbReference type="InterPro" id="IPR003961">
    <property type="entry name" value="FN3_dom"/>
</dbReference>
<dbReference type="RefSeq" id="WP_203715806.1">
    <property type="nucleotide sequence ID" value="NZ_BONE01000036.1"/>
</dbReference>
<evidence type="ECO:0000259" key="6">
    <source>
        <dbReference type="PROSITE" id="PS51172"/>
    </source>
</evidence>
<dbReference type="Pfam" id="PF00942">
    <property type="entry name" value="CBM_3"/>
    <property type="match status" value="1"/>
</dbReference>
<dbReference type="SUPFAM" id="SSF49265">
    <property type="entry name" value="Fibronectin type III"/>
    <property type="match status" value="1"/>
</dbReference>